<accession>A0ABN6Y210</accession>
<dbReference type="RefSeq" id="WP_286344129.1">
    <property type="nucleotide sequence ID" value="NZ_AP027732.1"/>
</dbReference>
<name>A0ABN6Y210_9MICO</name>
<dbReference type="Pfam" id="PF23212">
    <property type="entry name" value="DUF7064"/>
    <property type="match status" value="1"/>
</dbReference>
<dbReference type="Proteomes" id="UP001321486">
    <property type="component" value="Chromosome"/>
</dbReference>
<protein>
    <recommendedName>
        <fullName evidence="1">DUF7064 domain-containing protein</fullName>
    </recommendedName>
</protein>
<dbReference type="InterPro" id="IPR055492">
    <property type="entry name" value="DUF7064"/>
</dbReference>
<reference evidence="3" key="1">
    <citation type="journal article" date="2019" name="Int. J. Syst. Evol. Microbiol.">
        <title>The Global Catalogue of Microorganisms (GCM) 10K type strain sequencing project: providing services to taxonomists for standard genome sequencing and annotation.</title>
        <authorList>
            <consortium name="The Broad Institute Genomics Platform"/>
            <consortium name="The Broad Institute Genome Sequencing Center for Infectious Disease"/>
            <person name="Wu L."/>
            <person name="Ma J."/>
        </authorList>
    </citation>
    <scope>NUCLEOTIDE SEQUENCE [LARGE SCALE GENOMIC DNA]</scope>
    <source>
        <strain evidence="3">NBRC 108728</strain>
    </source>
</reference>
<sequence>MSIETFRDALVAPGEAHLPDRFFDRLMFNLHPVDATTPSIILGAGVYPGANTIDGFLVVTGAEQQENLRFSSELAATDGTSVGPLRWTIEEPLARWRLRIEPNRTGLEGEVVWTARTTPWIGSVRVDNTAEPATTFDHLFQSGTYAGTLRLAGRPLSVDGWFGQRDRSRGVRTMTGGQGLHLWFQGQFDDRSIGFLLVEGRDGSRLLLEGAVMPTDGPLDDVVDVKHDLDFDRDLDLRTGRLRVTTSGGFDYDLTIDASARGAYMAGAGYGGHHGRPVGVDHEEYDVYPLDGSTTPLTLDTALTDRLSHLRWGDRRGIGIVEFAHSRSRSYHYRPSLRPRV</sequence>
<organism evidence="2 3">
    <name type="scientific">Frondihabitans sucicola</name>
    <dbReference type="NCBI Taxonomy" id="1268041"/>
    <lineage>
        <taxon>Bacteria</taxon>
        <taxon>Bacillati</taxon>
        <taxon>Actinomycetota</taxon>
        <taxon>Actinomycetes</taxon>
        <taxon>Micrococcales</taxon>
        <taxon>Microbacteriaceae</taxon>
        <taxon>Frondihabitans</taxon>
    </lineage>
</organism>
<proteinExistence type="predicted"/>
<feature type="domain" description="DUF7064" evidence="1">
    <location>
        <begin position="181"/>
        <end position="261"/>
    </location>
</feature>
<gene>
    <name evidence="2" type="ORF">GCM10025867_35900</name>
</gene>
<evidence type="ECO:0000259" key="1">
    <source>
        <dbReference type="Pfam" id="PF23212"/>
    </source>
</evidence>
<keyword evidence="3" id="KW-1185">Reference proteome</keyword>
<evidence type="ECO:0000313" key="3">
    <source>
        <dbReference type="Proteomes" id="UP001321486"/>
    </source>
</evidence>
<dbReference type="SUPFAM" id="SSF159245">
    <property type="entry name" value="AttH-like"/>
    <property type="match status" value="1"/>
</dbReference>
<evidence type="ECO:0000313" key="2">
    <source>
        <dbReference type="EMBL" id="BDZ51349.1"/>
    </source>
</evidence>
<dbReference type="EMBL" id="AP027732">
    <property type="protein sequence ID" value="BDZ51349.1"/>
    <property type="molecule type" value="Genomic_DNA"/>
</dbReference>